<dbReference type="InterPro" id="IPR018094">
    <property type="entry name" value="Thymidylate_kinase"/>
</dbReference>
<keyword evidence="5" id="KW-0547">Nucleotide-binding</keyword>
<name>A0A383DA60_9ZZZZ</name>
<evidence type="ECO:0000256" key="7">
    <source>
        <dbReference type="ARBA" id="ARBA00022840"/>
    </source>
</evidence>
<evidence type="ECO:0000313" key="10">
    <source>
        <dbReference type="EMBL" id="SVE41352.1"/>
    </source>
</evidence>
<feature type="domain" description="Thymidylate kinase-like" evidence="9">
    <location>
        <begin position="7"/>
        <end position="193"/>
    </location>
</feature>
<dbReference type="AlphaFoldDB" id="A0A383DA60"/>
<dbReference type="CDD" id="cd01672">
    <property type="entry name" value="TMPK"/>
    <property type="match status" value="1"/>
</dbReference>
<evidence type="ECO:0000256" key="1">
    <source>
        <dbReference type="ARBA" id="ARBA00009776"/>
    </source>
</evidence>
<dbReference type="PANTHER" id="PTHR10344:SF4">
    <property type="entry name" value="UMP-CMP KINASE 2, MITOCHONDRIAL"/>
    <property type="match status" value="1"/>
</dbReference>
<dbReference type="EC" id="2.7.4.9" evidence="2"/>
<sequence>KNAFIVLEGVEGSGKSTQSQLLSQKLSSEGVSNLLVREPGSTNTGEKIRALILEGSELNPLTELFLFSAARSELIQNEIIPALDSNTIVVCDRYIYSSIAYQGYAKGLSLDAIDEVNSIATSHISPDLVFLLDINPKVAFERKKSDPKDRFERESMGFHNSVRKGYLSLAESNQNAWHIINAEKPTEIIREKIWQKVITFLT</sequence>
<evidence type="ECO:0000256" key="4">
    <source>
        <dbReference type="ARBA" id="ARBA00022727"/>
    </source>
</evidence>
<dbReference type="PANTHER" id="PTHR10344">
    <property type="entry name" value="THYMIDYLATE KINASE"/>
    <property type="match status" value="1"/>
</dbReference>
<evidence type="ECO:0000256" key="2">
    <source>
        <dbReference type="ARBA" id="ARBA00012980"/>
    </source>
</evidence>
<dbReference type="SUPFAM" id="SSF52540">
    <property type="entry name" value="P-loop containing nucleoside triphosphate hydrolases"/>
    <property type="match status" value="1"/>
</dbReference>
<dbReference type="Pfam" id="PF02223">
    <property type="entry name" value="Thymidylate_kin"/>
    <property type="match status" value="1"/>
</dbReference>
<keyword evidence="7" id="KW-0067">ATP-binding</keyword>
<dbReference type="GO" id="GO:0006227">
    <property type="term" value="P:dUDP biosynthetic process"/>
    <property type="evidence" value="ECO:0007669"/>
    <property type="project" value="TreeGrafter"/>
</dbReference>
<dbReference type="NCBIfam" id="TIGR00041">
    <property type="entry name" value="DTMP_kinase"/>
    <property type="match status" value="1"/>
</dbReference>
<dbReference type="FunFam" id="3.40.50.300:FF:000225">
    <property type="entry name" value="Thymidylate kinase"/>
    <property type="match status" value="1"/>
</dbReference>
<protein>
    <recommendedName>
        <fullName evidence="2">dTMP kinase</fullName>
        <ecNumber evidence="2">2.7.4.9</ecNumber>
    </recommendedName>
</protein>
<dbReference type="EMBL" id="UINC01215594">
    <property type="protein sequence ID" value="SVE41352.1"/>
    <property type="molecule type" value="Genomic_DNA"/>
</dbReference>
<evidence type="ECO:0000256" key="3">
    <source>
        <dbReference type="ARBA" id="ARBA00022679"/>
    </source>
</evidence>
<keyword evidence="3" id="KW-0808">Transferase</keyword>
<dbReference type="InterPro" id="IPR027417">
    <property type="entry name" value="P-loop_NTPase"/>
</dbReference>
<dbReference type="InterPro" id="IPR018095">
    <property type="entry name" value="Thymidylate_kin_CS"/>
</dbReference>
<dbReference type="Gene3D" id="3.40.50.300">
    <property type="entry name" value="P-loop containing nucleotide triphosphate hydrolases"/>
    <property type="match status" value="1"/>
</dbReference>
<dbReference type="GO" id="GO:0005829">
    <property type="term" value="C:cytosol"/>
    <property type="evidence" value="ECO:0007669"/>
    <property type="project" value="TreeGrafter"/>
</dbReference>
<evidence type="ECO:0000256" key="8">
    <source>
        <dbReference type="ARBA" id="ARBA00048743"/>
    </source>
</evidence>
<proteinExistence type="inferred from homology"/>
<dbReference type="HAMAP" id="MF_00165">
    <property type="entry name" value="Thymidylate_kinase"/>
    <property type="match status" value="1"/>
</dbReference>
<comment type="catalytic activity">
    <reaction evidence="8">
        <text>dTMP + ATP = dTDP + ADP</text>
        <dbReference type="Rhea" id="RHEA:13517"/>
        <dbReference type="ChEBI" id="CHEBI:30616"/>
        <dbReference type="ChEBI" id="CHEBI:58369"/>
        <dbReference type="ChEBI" id="CHEBI:63528"/>
        <dbReference type="ChEBI" id="CHEBI:456216"/>
        <dbReference type="EC" id="2.7.4.9"/>
    </reaction>
</comment>
<accession>A0A383DA60</accession>
<reference evidence="10" key="1">
    <citation type="submission" date="2018-05" db="EMBL/GenBank/DDBJ databases">
        <authorList>
            <person name="Lanie J.A."/>
            <person name="Ng W.-L."/>
            <person name="Kazmierczak K.M."/>
            <person name="Andrzejewski T.M."/>
            <person name="Davidsen T.M."/>
            <person name="Wayne K.J."/>
            <person name="Tettelin H."/>
            <person name="Glass J.I."/>
            <person name="Rusch D."/>
            <person name="Podicherti R."/>
            <person name="Tsui H.-C.T."/>
            <person name="Winkler M.E."/>
        </authorList>
    </citation>
    <scope>NUCLEOTIDE SEQUENCE</scope>
</reference>
<dbReference type="GO" id="GO:0005524">
    <property type="term" value="F:ATP binding"/>
    <property type="evidence" value="ECO:0007669"/>
    <property type="project" value="UniProtKB-KW"/>
</dbReference>
<organism evidence="10">
    <name type="scientific">marine metagenome</name>
    <dbReference type="NCBI Taxonomy" id="408172"/>
    <lineage>
        <taxon>unclassified sequences</taxon>
        <taxon>metagenomes</taxon>
        <taxon>ecological metagenomes</taxon>
    </lineage>
</organism>
<dbReference type="GO" id="GO:0004798">
    <property type="term" value="F:dTMP kinase activity"/>
    <property type="evidence" value="ECO:0007669"/>
    <property type="project" value="UniProtKB-EC"/>
</dbReference>
<evidence type="ECO:0000259" key="9">
    <source>
        <dbReference type="Pfam" id="PF02223"/>
    </source>
</evidence>
<dbReference type="PROSITE" id="PS01331">
    <property type="entry name" value="THYMIDYLATE_KINASE"/>
    <property type="match status" value="1"/>
</dbReference>
<dbReference type="GO" id="GO:0006235">
    <property type="term" value="P:dTTP biosynthetic process"/>
    <property type="evidence" value="ECO:0007669"/>
    <property type="project" value="TreeGrafter"/>
</dbReference>
<keyword evidence="4" id="KW-0545">Nucleotide biosynthesis</keyword>
<dbReference type="GO" id="GO:0006233">
    <property type="term" value="P:dTDP biosynthetic process"/>
    <property type="evidence" value="ECO:0007669"/>
    <property type="project" value="InterPro"/>
</dbReference>
<dbReference type="InterPro" id="IPR039430">
    <property type="entry name" value="Thymidylate_kin-like_dom"/>
</dbReference>
<evidence type="ECO:0000256" key="5">
    <source>
        <dbReference type="ARBA" id="ARBA00022741"/>
    </source>
</evidence>
<gene>
    <name evidence="10" type="ORF">METZ01_LOCUS494206</name>
</gene>
<evidence type="ECO:0000256" key="6">
    <source>
        <dbReference type="ARBA" id="ARBA00022777"/>
    </source>
</evidence>
<feature type="non-terminal residue" evidence="10">
    <location>
        <position position="1"/>
    </location>
</feature>
<keyword evidence="6" id="KW-0418">Kinase</keyword>
<comment type="similarity">
    <text evidence="1">Belongs to the thymidylate kinase family.</text>
</comment>